<feature type="region of interest" description="Disordered" evidence="1">
    <location>
        <begin position="235"/>
        <end position="254"/>
    </location>
</feature>
<accession>A0ABQ0LE10</accession>
<evidence type="ECO:0000256" key="1">
    <source>
        <dbReference type="SAM" id="MobiDB-lite"/>
    </source>
</evidence>
<name>A0ABQ0LE10_MYCCL</name>
<keyword evidence="3" id="KW-1185">Reference proteome</keyword>
<evidence type="ECO:0000313" key="3">
    <source>
        <dbReference type="Proteomes" id="UP000815677"/>
    </source>
</evidence>
<reference evidence="2" key="1">
    <citation type="submission" date="2014-09" db="EMBL/GenBank/DDBJ databases">
        <title>Genome sequence of the luminous mushroom Mycena chlorophos for searching fungal bioluminescence genes.</title>
        <authorList>
            <person name="Tanaka Y."/>
            <person name="Kasuga D."/>
            <person name="Oba Y."/>
            <person name="Hase S."/>
            <person name="Sato K."/>
            <person name="Oba Y."/>
            <person name="Sakakibara Y."/>
        </authorList>
    </citation>
    <scope>NUCLEOTIDE SEQUENCE</scope>
</reference>
<feature type="compositionally biased region" description="Polar residues" evidence="1">
    <location>
        <begin position="236"/>
        <end position="252"/>
    </location>
</feature>
<evidence type="ECO:0000313" key="2">
    <source>
        <dbReference type="EMBL" id="GAT48086.1"/>
    </source>
</evidence>
<dbReference type="EMBL" id="DF844258">
    <property type="protein sequence ID" value="GAT48086.1"/>
    <property type="molecule type" value="Genomic_DNA"/>
</dbReference>
<gene>
    <name evidence="2" type="ORF">MCHLO_05519</name>
</gene>
<protein>
    <submittedName>
        <fullName evidence="2">Uncharacterized protein</fullName>
    </submittedName>
</protein>
<sequence length="457" mass="50931">MRLTATRKRVRRLRLLSETTEDLDVAWSRWRYSSRCAWNKHITLCRAPSSFAPAMDPVSAHSGSFRGRAWNFIPYLPRNAPENSSQSGDGSFEQAAWDMATAICSSVPAENAEFPWEERTAAAASQAVLDVDSQLELSWQPPLYPDGGMVGSGIVFSPVPQRPASVTDYEAVVAAATSNGSWDAAETAMHEMITDISAALGQTDASQDTAGNLLEVLMGHETSDKYGSGFGDEITGASTAQENTGETSTEETQGPRLWKEEVSVQQDIGDPRKHQRVYQHEDTKQTVSMIVKARVCDVEWEGSQQTLYVGGGNARCAHMHNIFQEIMEGDEKYFLGVTSMHPWSMRSEEDDFLLLITIPGHVEIKDYRSTGEEQNINANPRIERGMHVDCTFTLRTKARIEKMLNRPRRTWSITWLLEATNVVSYPATPQAADAVPRLAMIVEEEQGQQRFYELLDA</sequence>
<dbReference type="Proteomes" id="UP000815677">
    <property type="component" value="Unassembled WGS sequence"/>
</dbReference>
<organism evidence="2 3">
    <name type="scientific">Mycena chlorophos</name>
    <name type="common">Agaric fungus</name>
    <name type="synonym">Agaricus chlorophos</name>
    <dbReference type="NCBI Taxonomy" id="658473"/>
    <lineage>
        <taxon>Eukaryota</taxon>
        <taxon>Fungi</taxon>
        <taxon>Dikarya</taxon>
        <taxon>Basidiomycota</taxon>
        <taxon>Agaricomycotina</taxon>
        <taxon>Agaricomycetes</taxon>
        <taxon>Agaricomycetidae</taxon>
        <taxon>Agaricales</taxon>
        <taxon>Marasmiineae</taxon>
        <taxon>Mycenaceae</taxon>
        <taxon>Mycena</taxon>
    </lineage>
</organism>
<proteinExistence type="predicted"/>